<keyword evidence="2" id="KW-0808">Transferase</keyword>
<evidence type="ECO:0000259" key="6">
    <source>
        <dbReference type="Pfam" id="PF08543"/>
    </source>
</evidence>
<dbReference type="EC" id="2.7.1.35" evidence="1"/>
<keyword evidence="3" id="KW-0547">Nucleotide-binding</keyword>
<gene>
    <name evidence="7" type="ORF">LY60_01627</name>
</gene>
<dbReference type="InterPro" id="IPR004625">
    <property type="entry name" value="PyrdxlKinase"/>
</dbReference>
<dbReference type="NCBIfam" id="NF005491">
    <property type="entry name" value="PRK07105.1"/>
    <property type="match status" value="1"/>
</dbReference>
<evidence type="ECO:0000256" key="3">
    <source>
        <dbReference type="ARBA" id="ARBA00022741"/>
    </source>
</evidence>
<dbReference type="PANTHER" id="PTHR10534">
    <property type="entry name" value="PYRIDOXAL KINASE"/>
    <property type="match status" value="1"/>
</dbReference>
<dbReference type="Gene3D" id="3.40.1190.20">
    <property type="match status" value="1"/>
</dbReference>
<keyword evidence="8" id="KW-1185">Reference proteome</keyword>
<feature type="domain" description="Pyridoxamine kinase/Phosphomethylpyrimidine kinase" evidence="6">
    <location>
        <begin position="81"/>
        <end position="261"/>
    </location>
</feature>
<evidence type="ECO:0000256" key="5">
    <source>
        <dbReference type="ARBA" id="ARBA00022840"/>
    </source>
</evidence>
<dbReference type="GO" id="GO:0005829">
    <property type="term" value="C:cytosol"/>
    <property type="evidence" value="ECO:0007669"/>
    <property type="project" value="TreeGrafter"/>
</dbReference>
<evidence type="ECO:0000313" key="7">
    <source>
        <dbReference type="EMBL" id="TWH80367.1"/>
    </source>
</evidence>
<dbReference type="Pfam" id="PF08543">
    <property type="entry name" value="Phos_pyr_kin"/>
    <property type="match status" value="1"/>
</dbReference>
<evidence type="ECO:0000313" key="8">
    <source>
        <dbReference type="Proteomes" id="UP000315343"/>
    </source>
</evidence>
<dbReference type="PANTHER" id="PTHR10534:SF2">
    <property type="entry name" value="PYRIDOXAL KINASE"/>
    <property type="match status" value="1"/>
</dbReference>
<reference evidence="7 8" key="1">
    <citation type="submission" date="2019-07" db="EMBL/GenBank/DDBJ databases">
        <title>Genomic Encyclopedia of Type Strains, Phase I: the one thousand microbial genomes (KMG-I) project.</title>
        <authorList>
            <person name="Kyrpides N."/>
        </authorList>
    </citation>
    <scope>NUCLEOTIDE SEQUENCE [LARGE SCALE GENOMIC DNA]</scope>
    <source>
        <strain evidence="7 8">DSM 13558</strain>
    </source>
</reference>
<proteinExistence type="predicted"/>
<dbReference type="EMBL" id="VLKH01000004">
    <property type="protein sequence ID" value="TWH80367.1"/>
    <property type="molecule type" value="Genomic_DNA"/>
</dbReference>
<dbReference type="CDD" id="cd01173">
    <property type="entry name" value="pyridoxal_pyridoxamine_kinase"/>
    <property type="match status" value="1"/>
</dbReference>
<dbReference type="AlphaFoldDB" id="A0A562JB56"/>
<evidence type="ECO:0000256" key="1">
    <source>
        <dbReference type="ARBA" id="ARBA00012104"/>
    </source>
</evidence>
<dbReference type="PROSITE" id="PS51257">
    <property type="entry name" value="PROKAR_LIPOPROTEIN"/>
    <property type="match status" value="1"/>
</dbReference>
<sequence>MKNVPKIAAIHDMSGVGRCSMTVLMPVLSALGCQVCPLPTALLSNHSEYKNFYFFDFTEHMEEYYSNWEKNNEEFDCLYSGFIGSEKQINIMLDIINKIKSKKDVLVVVDPVMGDHGITYKTYTDKMVEKMSQLVHKADIITPNMTEASILLGEKYLDHRIDTELLKSYLQRLCSLGPDICVITGIATVDGENINACYDKRNNEYWKIPFRFVNKRYPGTGDLFTSLLVGYLMNDKKLPEAIEEASRFVSLAVKETYEAGTPSREGVLFEKIMKELYNEIEVYKYTKL</sequence>
<name>A0A562JB56_9FIRM</name>
<dbReference type="GO" id="GO:0009443">
    <property type="term" value="P:pyridoxal 5'-phosphate salvage"/>
    <property type="evidence" value="ECO:0007669"/>
    <property type="project" value="InterPro"/>
</dbReference>
<evidence type="ECO:0000256" key="4">
    <source>
        <dbReference type="ARBA" id="ARBA00022777"/>
    </source>
</evidence>
<protein>
    <recommendedName>
        <fullName evidence="1">pyridoxal kinase</fullName>
        <ecNumber evidence="1">2.7.1.35</ecNumber>
    </recommendedName>
</protein>
<dbReference type="RefSeq" id="WP_145082187.1">
    <property type="nucleotide sequence ID" value="NZ_VLKH01000004.1"/>
</dbReference>
<organism evidence="7 8">
    <name type="scientific">Sedimentibacter saalensis</name>
    <dbReference type="NCBI Taxonomy" id="130788"/>
    <lineage>
        <taxon>Bacteria</taxon>
        <taxon>Bacillati</taxon>
        <taxon>Bacillota</taxon>
        <taxon>Tissierellia</taxon>
        <taxon>Sedimentibacter</taxon>
    </lineage>
</organism>
<keyword evidence="5" id="KW-0067">ATP-binding</keyword>
<accession>A0A562JB56</accession>
<evidence type="ECO:0000256" key="2">
    <source>
        <dbReference type="ARBA" id="ARBA00022679"/>
    </source>
</evidence>
<keyword evidence="4 7" id="KW-0418">Kinase</keyword>
<dbReference type="OrthoDB" id="9800808at2"/>
<dbReference type="Proteomes" id="UP000315343">
    <property type="component" value="Unassembled WGS sequence"/>
</dbReference>
<dbReference type="GO" id="GO:0008478">
    <property type="term" value="F:pyridoxal kinase activity"/>
    <property type="evidence" value="ECO:0007669"/>
    <property type="project" value="UniProtKB-EC"/>
</dbReference>
<comment type="caution">
    <text evidence="7">The sequence shown here is derived from an EMBL/GenBank/DDBJ whole genome shotgun (WGS) entry which is preliminary data.</text>
</comment>
<dbReference type="InterPro" id="IPR013749">
    <property type="entry name" value="PM/HMP-P_kinase-1"/>
</dbReference>
<dbReference type="GO" id="GO:0005524">
    <property type="term" value="F:ATP binding"/>
    <property type="evidence" value="ECO:0007669"/>
    <property type="project" value="UniProtKB-KW"/>
</dbReference>
<dbReference type="InterPro" id="IPR029056">
    <property type="entry name" value="Ribokinase-like"/>
</dbReference>
<dbReference type="SUPFAM" id="SSF53613">
    <property type="entry name" value="Ribokinase-like"/>
    <property type="match status" value="1"/>
</dbReference>